<comment type="catalytic activity">
    <reaction evidence="8">
        <text>N-terminal S-1,2-diacyl-sn-glyceryl-L-cysteinyl-[lipoprotein] + a glycerophospholipid = N-acyl-S-1,2-diacyl-sn-glyceryl-L-cysteinyl-[lipoprotein] + a 2-acyl-sn-glycero-3-phospholipid + H(+)</text>
        <dbReference type="Rhea" id="RHEA:48228"/>
        <dbReference type="Rhea" id="RHEA-COMP:14681"/>
        <dbReference type="Rhea" id="RHEA-COMP:14684"/>
        <dbReference type="ChEBI" id="CHEBI:15378"/>
        <dbReference type="ChEBI" id="CHEBI:136912"/>
        <dbReference type="ChEBI" id="CHEBI:140656"/>
        <dbReference type="ChEBI" id="CHEBI:140657"/>
        <dbReference type="ChEBI" id="CHEBI:140660"/>
        <dbReference type="EC" id="2.3.1.269"/>
    </reaction>
</comment>
<dbReference type="CDD" id="cd07571">
    <property type="entry name" value="ALP_N-acyl_transferase"/>
    <property type="match status" value="1"/>
</dbReference>
<dbReference type="PANTHER" id="PTHR38686">
    <property type="entry name" value="APOLIPOPROTEIN N-ACYLTRANSFERASE"/>
    <property type="match status" value="1"/>
</dbReference>
<dbReference type="InterPro" id="IPR003010">
    <property type="entry name" value="C-N_Hydrolase"/>
</dbReference>
<dbReference type="SUPFAM" id="SSF56317">
    <property type="entry name" value="Carbon-nitrogen hydrolase"/>
    <property type="match status" value="1"/>
</dbReference>
<evidence type="ECO:0000256" key="5">
    <source>
        <dbReference type="ARBA" id="ARBA00022989"/>
    </source>
</evidence>
<feature type="transmembrane region" description="Helical" evidence="8">
    <location>
        <begin position="75"/>
        <end position="94"/>
    </location>
</feature>
<feature type="region of interest" description="Disordered" evidence="9">
    <location>
        <begin position="531"/>
        <end position="550"/>
    </location>
</feature>
<evidence type="ECO:0000256" key="6">
    <source>
        <dbReference type="ARBA" id="ARBA00023136"/>
    </source>
</evidence>
<evidence type="ECO:0000256" key="1">
    <source>
        <dbReference type="ARBA" id="ARBA00004651"/>
    </source>
</evidence>
<sequence length="550" mass="56530">MAAPTADPAASGRVRRWARRPGRPLATYLARLTAAAGGGVLLYFGFAPSTQWWLALPAFGLLGATLHGRRARAGFGYGALFGLGFLLPLLRWTGIYVGSVPWLALSAAEAVFIGAAGAGMAVVSRLRGAPLWAAAVWVGAEALRARVPFGGFPWGRVAFGQPDGPLLPVAAVGGAPLLSFVTVLAGLALGEAGRRLARGEMRAAAVPALLALAALATGPLSALLLPAGAPPVRTVTIAAVQGNVPRLGLDFNAQRRAVLDNHVRVTEQLAADVAAGRRPRPDVVLWPENASDIDPLRNPDAAAAIDQAARAVGVPIVLGTVLAGAPAPDGTPTATNSVLVWQPGVGVVDRTDKRRVQPFGEYLPWRPFFRLLSDYADRAGNFVPGTGAGAVDAAGIRVGIAICWEIAFDDLVAESVAAGAQVLAVPSNNATFGRSDMTYQQLAMSRVRAVEHDRAVLVVTTSGVSATIAPDGTVTATTSSFTPDVLVAATPLRATTTLADRLRGAPEGMLLAAGLVGVGLARIGTAGRATHGLARRRGAGRARAGEDENG</sequence>
<dbReference type="InterPro" id="IPR004563">
    <property type="entry name" value="Apolipo_AcylTrfase"/>
</dbReference>
<keyword evidence="3 8" id="KW-0808">Transferase</keyword>
<comment type="similarity">
    <text evidence="8">Belongs to the CN hydrolase family. Apolipoprotein N-acyltransferase subfamily.</text>
</comment>
<comment type="caution">
    <text evidence="11">The sequence shown here is derived from an EMBL/GenBank/DDBJ whole genome shotgun (WGS) entry which is preliminary data.</text>
</comment>
<dbReference type="Proteomes" id="UP001183202">
    <property type="component" value="Unassembled WGS sequence"/>
</dbReference>
<feature type="transmembrane region" description="Helical" evidence="8">
    <location>
        <begin position="25"/>
        <end position="46"/>
    </location>
</feature>
<protein>
    <recommendedName>
        <fullName evidence="8">Apolipoprotein N-acyltransferase</fullName>
        <shortName evidence="8">ALP N-acyltransferase</shortName>
        <ecNumber evidence="8">2.3.1.269</ecNumber>
    </recommendedName>
</protein>
<evidence type="ECO:0000256" key="3">
    <source>
        <dbReference type="ARBA" id="ARBA00022679"/>
    </source>
</evidence>
<evidence type="ECO:0000256" key="4">
    <source>
        <dbReference type="ARBA" id="ARBA00022692"/>
    </source>
</evidence>
<dbReference type="PANTHER" id="PTHR38686:SF1">
    <property type="entry name" value="APOLIPOPROTEIN N-ACYLTRANSFERASE"/>
    <property type="match status" value="1"/>
</dbReference>
<organism evidence="11 12">
    <name type="scientific">Pseudonocardia charpentierae</name>
    <dbReference type="NCBI Taxonomy" id="3075545"/>
    <lineage>
        <taxon>Bacteria</taxon>
        <taxon>Bacillati</taxon>
        <taxon>Actinomycetota</taxon>
        <taxon>Actinomycetes</taxon>
        <taxon>Pseudonocardiales</taxon>
        <taxon>Pseudonocardiaceae</taxon>
        <taxon>Pseudonocardia</taxon>
    </lineage>
</organism>
<dbReference type="Gene3D" id="3.60.110.10">
    <property type="entry name" value="Carbon-nitrogen hydrolase"/>
    <property type="match status" value="1"/>
</dbReference>
<dbReference type="InterPro" id="IPR036526">
    <property type="entry name" value="C-N_Hydrolase_sf"/>
</dbReference>
<dbReference type="RefSeq" id="WP_311557603.1">
    <property type="nucleotide sequence ID" value="NZ_JAVREJ010000012.1"/>
</dbReference>
<accession>A0ABU2NCM7</accession>
<keyword evidence="6 8" id="KW-0472">Membrane</keyword>
<evidence type="ECO:0000256" key="9">
    <source>
        <dbReference type="SAM" id="MobiDB-lite"/>
    </source>
</evidence>
<comment type="pathway">
    <text evidence="8">Protein modification; lipoprotein biosynthesis (N-acyl transfer).</text>
</comment>
<evidence type="ECO:0000313" key="11">
    <source>
        <dbReference type="EMBL" id="MDT0351342.1"/>
    </source>
</evidence>
<feature type="transmembrane region" description="Helical" evidence="8">
    <location>
        <begin position="52"/>
        <end position="68"/>
    </location>
</feature>
<dbReference type="EMBL" id="JAVREJ010000012">
    <property type="protein sequence ID" value="MDT0351342.1"/>
    <property type="molecule type" value="Genomic_DNA"/>
</dbReference>
<keyword evidence="2 8" id="KW-1003">Cell membrane</keyword>
<name>A0ABU2NCM7_9PSEU</name>
<feature type="transmembrane region" description="Helical" evidence="8">
    <location>
        <begin position="167"/>
        <end position="189"/>
    </location>
</feature>
<dbReference type="PROSITE" id="PS50263">
    <property type="entry name" value="CN_HYDROLASE"/>
    <property type="match status" value="1"/>
</dbReference>
<dbReference type="Pfam" id="PF00795">
    <property type="entry name" value="CN_hydrolase"/>
    <property type="match status" value="1"/>
</dbReference>
<keyword evidence="7 8" id="KW-0012">Acyltransferase</keyword>
<dbReference type="Pfam" id="PF20154">
    <property type="entry name" value="LNT_N"/>
    <property type="match status" value="1"/>
</dbReference>
<evidence type="ECO:0000313" key="12">
    <source>
        <dbReference type="Proteomes" id="UP001183202"/>
    </source>
</evidence>
<keyword evidence="5 8" id="KW-1133">Transmembrane helix</keyword>
<dbReference type="EC" id="2.3.1.269" evidence="8"/>
<feature type="transmembrane region" description="Helical" evidence="8">
    <location>
        <begin position="201"/>
        <end position="225"/>
    </location>
</feature>
<dbReference type="NCBIfam" id="TIGR00546">
    <property type="entry name" value="lnt"/>
    <property type="match status" value="1"/>
</dbReference>
<evidence type="ECO:0000256" key="7">
    <source>
        <dbReference type="ARBA" id="ARBA00023315"/>
    </source>
</evidence>
<gene>
    <name evidence="8 11" type="primary">lnt</name>
    <name evidence="11" type="ORF">RM445_17570</name>
</gene>
<keyword evidence="4 8" id="KW-0812">Transmembrane</keyword>
<evidence type="ECO:0000256" key="8">
    <source>
        <dbReference type="HAMAP-Rule" id="MF_01148"/>
    </source>
</evidence>
<comment type="subcellular location">
    <subcellularLocation>
        <location evidence="1 8">Cell membrane</location>
        <topology evidence="1 8">Multi-pass membrane protein</topology>
    </subcellularLocation>
</comment>
<evidence type="ECO:0000259" key="10">
    <source>
        <dbReference type="PROSITE" id="PS50263"/>
    </source>
</evidence>
<keyword evidence="12" id="KW-1185">Reference proteome</keyword>
<feature type="transmembrane region" description="Helical" evidence="8">
    <location>
        <begin position="100"/>
        <end position="122"/>
    </location>
</feature>
<dbReference type="HAMAP" id="MF_01148">
    <property type="entry name" value="Lnt"/>
    <property type="match status" value="1"/>
</dbReference>
<proteinExistence type="inferred from homology"/>
<dbReference type="InterPro" id="IPR045378">
    <property type="entry name" value="LNT_N"/>
</dbReference>
<comment type="function">
    <text evidence="8">Catalyzes the phospholipid dependent N-acylation of the N-terminal cysteine of apolipoprotein, the last step in lipoprotein maturation.</text>
</comment>
<evidence type="ECO:0000256" key="2">
    <source>
        <dbReference type="ARBA" id="ARBA00022475"/>
    </source>
</evidence>
<feature type="domain" description="CN hydrolase" evidence="10">
    <location>
        <begin position="235"/>
        <end position="492"/>
    </location>
</feature>
<feature type="transmembrane region" description="Helical" evidence="8">
    <location>
        <begin position="129"/>
        <end position="147"/>
    </location>
</feature>
<reference evidence="12" key="1">
    <citation type="submission" date="2023-07" db="EMBL/GenBank/DDBJ databases">
        <title>30 novel species of actinomycetes from the DSMZ collection.</title>
        <authorList>
            <person name="Nouioui I."/>
        </authorList>
    </citation>
    <scope>NUCLEOTIDE SEQUENCE [LARGE SCALE GENOMIC DNA]</scope>
    <source>
        <strain evidence="12">DSM 45834</strain>
    </source>
</reference>